<evidence type="ECO:0000256" key="1">
    <source>
        <dbReference type="SAM" id="Coils"/>
    </source>
</evidence>
<evidence type="ECO:0000256" key="2">
    <source>
        <dbReference type="SAM" id="MobiDB-lite"/>
    </source>
</evidence>
<evidence type="ECO:0000313" key="5">
    <source>
        <dbReference type="Proteomes" id="UP000593567"/>
    </source>
</evidence>
<feature type="region of interest" description="Disordered" evidence="2">
    <location>
        <begin position="866"/>
        <end position="904"/>
    </location>
</feature>
<dbReference type="InterPro" id="IPR003169">
    <property type="entry name" value="GYF"/>
</dbReference>
<feature type="compositionally biased region" description="Low complexity" evidence="2">
    <location>
        <begin position="456"/>
        <end position="470"/>
    </location>
</feature>
<proteinExistence type="predicted"/>
<dbReference type="AlphaFoldDB" id="A0A7J7KNM0"/>
<sequence>MLPHYCEAMLFYGTPVNVGKSSNLENIIIYAKYNYTQLTCNSETHQNSLYTMADTLKFGPEWLRQLSTGGSMTSPPPSPAFGGKFKLAEYRYGREEMLALFHPNAKAPDDLRQFSAILVERCQDPMALIAPTEEEQRLLHSNVNSNLAYRQVAGRGGGGMRGAARGGGVSSIRGRGRGRGDSSGYFQRGGFDDGLPVRDGSRGRGGGSQKVIERDASGFLSARTFDESTDRRSKDPYSRSAPGDRWSELRTTPRDMTAVKSGTAGDTPTDESSSAPGTPLDAVGREDLWRRAGKDSQPRGSWRDAKPSFDDDPSRYQRSNSGFGRQISYERSRSYRQDEDELPEWATDDMGGSDEGGTFDASGAFMSLKGAGDRSQSKSQSKSQPNGDNRKTGRKEEINKAKKALPPLSINSHTPSTTSTQLPTPSKESHSKQEQQADVATPTTTSSASFPKPNASGTSSSTDKVKVTSSMATPSADNPSTSVDHIETGDTKTPGQESADGKEDIHEHLTIAAEEMMATWSNEDERQSLPAAATSSAMTLGMSDMLKHQVLQQRAQVPLEQPDLTSSVELYEHWFYQDPQGKLQGPFTAQEMAEWFSAGYFTMNLPVKQGKDRVFQPLGEIFKRCGNGQPFVSTPTTPSNSIINRLASGDPTLMVSSQETIQQQALYLQRQQALIQQQQQQMAILKQHQQIEELMATLEGREEFSQLSKQQLREAAVKLWNDRRQVMMAQQTLIDANRAGPFPMNKQSSPPQMALPSAVPPTHQDEDMLWGMAANPSWKQQMTAEEIAHKEAARHEQQLLEVERQREQEKQLKIVEEKRAAELLAAQQRLVEQRAAEQRLAEQRLAEQRLAEQMAAEQRLAEQRRLMEEKAKEERRKQIEEMEKQKKEEEERKRQEIEKQGTGGGLFPYFLSQLVACLLL</sequence>
<name>A0A7J7KNM0_BUGNE</name>
<dbReference type="Proteomes" id="UP000593567">
    <property type="component" value="Unassembled WGS sequence"/>
</dbReference>
<gene>
    <name evidence="4" type="ORF">EB796_001904</name>
</gene>
<feature type="domain" description="GYF" evidence="3">
    <location>
        <begin position="571"/>
        <end position="619"/>
    </location>
</feature>
<feature type="compositionally biased region" description="Basic and acidic residues" evidence="2">
    <location>
        <begin position="283"/>
        <end position="315"/>
    </location>
</feature>
<dbReference type="PANTHER" id="PTHR14445:SF36">
    <property type="entry name" value="FI03272P-RELATED"/>
    <property type="match status" value="1"/>
</dbReference>
<dbReference type="SUPFAM" id="SSF55277">
    <property type="entry name" value="GYF domain"/>
    <property type="match status" value="1"/>
</dbReference>
<feature type="compositionally biased region" description="Basic and acidic residues" evidence="2">
    <location>
        <begin position="866"/>
        <end position="899"/>
    </location>
</feature>
<feature type="compositionally biased region" description="Basic and acidic residues" evidence="2">
    <location>
        <begin position="224"/>
        <end position="237"/>
    </location>
</feature>
<dbReference type="Pfam" id="PF02213">
    <property type="entry name" value="GYF"/>
    <property type="match status" value="1"/>
</dbReference>
<feature type="compositionally biased region" description="Acidic residues" evidence="2">
    <location>
        <begin position="338"/>
        <end position="347"/>
    </location>
</feature>
<feature type="compositionally biased region" description="Gly residues" evidence="2">
    <location>
        <begin position="155"/>
        <end position="169"/>
    </location>
</feature>
<feature type="compositionally biased region" description="Polar residues" evidence="2">
    <location>
        <begin position="264"/>
        <end position="276"/>
    </location>
</feature>
<feature type="compositionally biased region" description="Low complexity" evidence="2">
    <location>
        <begin position="414"/>
        <end position="426"/>
    </location>
</feature>
<dbReference type="EMBL" id="VXIV02000212">
    <property type="protein sequence ID" value="KAF6039752.1"/>
    <property type="molecule type" value="Genomic_DNA"/>
</dbReference>
<keyword evidence="5" id="KW-1185">Reference proteome</keyword>
<feature type="compositionally biased region" description="Polar residues" evidence="2">
    <location>
        <begin position="471"/>
        <end position="483"/>
    </location>
</feature>
<feature type="compositionally biased region" description="Basic and acidic residues" evidence="2">
    <location>
        <begin position="328"/>
        <end position="337"/>
    </location>
</feature>
<dbReference type="OrthoDB" id="48509at2759"/>
<feature type="compositionally biased region" description="Low complexity" evidence="2">
    <location>
        <begin position="440"/>
        <end position="449"/>
    </location>
</feature>
<feature type="coiled-coil region" evidence="1">
    <location>
        <begin position="785"/>
        <end position="812"/>
    </location>
</feature>
<feature type="compositionally biased region" description="Basic and acidic residues" evidence="2">
    <location>
        <begin position="388"/>
        <end position="400"/>
    </location>
</feature>
<evidence type="ECO:0000313" key="4">
    <source>
        <dbReference type="EMBL" id="KAF6039752.1"/>
    </source>
</evidence>
<keyword evidence="1" id="KW-0175">Coiled coil</keyword>
<accession>A0A7J7KNM0</accession>
<feature type="region of interest" description="Disordered" evidence="2">
    <location>
        <begin position="155"/>
        <end position="503"/>
    </location>
</feature>
<comment type="caution">
    <text evidence="4">The sequence shown here is derived from an EMBL/GenBank/DDBJ whole genome shotgun (WGS) entry which is preliminary data.</text>
</comment>
<protein>
    <submittedName>
        <fullName evidence="4">GIGYF2</fullName>
    </submittedName>
</protein>
<dbReference type="SMART" id="SM00444">
    <property type="entry name" value="GYF"/>
    <property type="match status" value="1"/>
</dbReference>
<dbReference type="CDD" id="cd00072">
    <property type="entry name" value="GYF"/>
    <property type="match status" value="1"/>
</dbReference>
<dbReference type="GO" id="GO:0005829">
    <property type="term" value="C:cytosol"/>
    <property type="evidence" value="ECO:0007669"/>
    <property type="project" value="TreeGrafter"/>
</dbReference>
<reference evidence="4" key="1">
    <citation type="submission" date="2020-06" db="EMBL/GenBank/DDBJ databases">
        <title>Draft genome of Bugula neritina, a colonial animal packing powerful symbionts and potential medicines.</title>
        <authorList>
            <person name="Rayko M."/>
        </authorList>
    </citation>
    <scope>NUCLEOTIDE SEQUENCE [LARGE SCALE GENOMIC DNA]</scope>
    <source>
        <strain evidence="4">Kwan_BN1</strain>
    </source>
</reference>
<dbReference type="PANTHER" id="PTHR14445">
    <property type="entry name" value="GRB10 INTERACTING GYF PROTEIN"/>
    <property type="match status" value="1"/>
</dbReference>
<dbReference type="Gene3D" id="3.30.1490.40">
    <property type="match status" value="1"/>
</dbReference>
<organism evidence="4 5">
    <name type="scientific">Bugula neritina</name>
    <name type="common">Brown bryozoan</name>
    <name type="synonym">Sertularia neritina</name>
    <dbReference type="NCBI Taxonomy" id="10212"/>
    <lineage>
        <taxon>Eukaryota</taxon>
        <taxon>Metazoa</taxon>
        <taxon>Spiralia</taxon>
        <taxon>Lophotrochozoa</taxon>
        <taxon>Bryozoa</taxon>
        <taxon>Gymnolaemata</taxon>
        <taxon>Cheilostomatida</taxon>
        <taxon>Flustrina</taxon>
        <taxon>Buguloidea</taxon>
        <taxon>Bugulidae</taxon>
        <taxon>Bugula</taxon>
    </lineage>
</organism>
<dbReference type="InterPro" id="IPR051640">
    <property type="entry name" value="GRB10-interact_GYF"/>
</dbReference>
<dbReference type="InterPro" id="IPR035445">
    <property type="entry name" value="GYF-like_dom_sf"/>
</dbReference>
<dbReference type="PROSITE" id="PS50829">
    <property type="entry name" value="GYF"/>
    <property type="match status" value="1"/>
</dbReference>
<evidence type="ECO:0000259" key="3">
    <source>
        <dbReference type="PROSITE" id="PS50829"/>
    </source>
</evidence>